<comment type="caution">
    <text evidence="1">The sequence shown here is derived from an EMBL/GenBank/DDBJ whole genome shotgun (WGS) entry which is preliminary data.</text>
</comment>
<accession>A0A819LFS6</accession>
<name>A0A819LFS6_9BILA</name>
<evidence type="ECO:0000313" key="1">
    <source>
        <dbReference type="EMBL" id="CAF3960188.1"/>
    </source>
</evidence>
<proteinExistence type="predicted"/>
<feature type="non-terminal residue" evidence="1">
    <location>
        <position position="97"/>
    </location>
</feature>
<dbReference type="Proteomes" id="UP000663823">
    <property type="component" value="Unassembled WGS sequence"/>
</dbReference>
<evidence type="ECO:0000313" key="2">
    <source>
        <dbReference type="Proteomes" id="UP000663823"/>
    </source>
</evidence>
<sequence>MNMSKGDDAKQIMIDKCRLHYNGNPTYLRWYTKTGFIYRLVNQALRTEDIEALLALRFYITDLCECLTREYINNREYFSGITITLYRRLTLDDNQID</sequence>
<organism evidence="1 2">
    <name type="scientific">Rotaria sordida</name>
    <dbReference type="NCBI Taxonomy" id="392033"/>
    <lineage>
        <taxon>Eukaryota</taxon>
        <taxon>Metazoa</taxon>
        <taxon>Spiralia</taxon>
        <taxon>Gnathifera</taxon>
        <taxon>Rotifera</taxon>
        <taxon>Eurotatoria</taxon>
        <taxon>Bdelloidea</taxon>
        <taxon>Philodinida</taxon>
        <taxon>Philodinidae</taxon>
        <taxon>Rotaria</taxon>
    </lineage>
</organism>
<reference evidence="1" key="1">
    <citation type="submission" date="2021-02" db="EMBL/GenBank/DDBJ databases">
        <authorList>
            <person name="Nowell W R."/>
        </authorList>
    </citation>
    <scope>NUCLEOTIDE SEQUENCE</scope>
</reference>
<feature type="non-terminal residue" evidence="1">
    <location>
        <position position="1"/>
    </location>
</feature>
<dbReference type="AlphaFoldDB" id="A0A819LFS6"/>
<gene>
    <name evidence="1" type="ORF">OTI717_LOCUS26859</name>
</gene>
<protein>
    <submittedName>
        <fullName evidence="1">Uncharacterized protein</fullName>
    </submittedName>
</protein>
<dbReference type="EMBL" id="CAJOAX010005790">
    <property type="protein sequence ID" value="CAF3960188.1"/>
    <property type="molecule type" value="Genomic_DNA"/>
</dbReference>